<dbReference type="InterPro" id="IPR051177">
    <property type="entry name" value="CIK-Related_Protein"/>
</dbReference>
<comment type="function">
    <text evidence="4">Regulates COPI-mediated retrograde protein traffic at the interface between the Golgi apparatus and the endoplasmic reticulum. Involved in the maintenance of the Golgi apparatus morphology.</text>
</comment>
<dbReference type="InterPro" id="IPR011009">
    <property type="entry name" value="Kinase-like_dom_sf"/>
</dbReference>
<dbReference type="Gene3D" id="3.30.200.20">
    <property type="entry name" value="Phosphorylase Kinase, domain 1"/>
    <property type="match status" value="1"/>
</dbReference>
<reference evidence="7" key="1">
    <citation type="submission" date="2017-11" db="EMBL/GenBank/DDBJ databases">
        <title>The sensing device of the deep-sea amphipod.</title>
        <authorList>
            <person name="Kobayashi H."/>
            <person name="Nagahama T."/>
            <person name="Arai W."/>
            <person name="Sasagawa Y."/>
            <person name="Umeda M."/>
            <person name="Hayashi T."/>
            <person name="Nikaido I."/>
            <person name="Watanabe H."/>
            <person name="Oguri K."/>
            <person name="Kitazato H."/>
            <person name="Fujioka K."/>
            <person name="Kido Y."/>
            <person name="Takami H."/>
        </authorList>
    </citation>
    <scope>NUCLEOTIDE SEQUENCE</scope>
    <source>
        <tissue evidence="7">Whole body</tissue>
    </source>
</reference>
<feature type="compositionally biased region" description="Low complexity" evidence="5">
    <location>
        <begin position="617"/>
        <end position="627"/>
    </location>
</feature>
<comment type="similarity">
    <text evidence="1">Belongs to the protein kinase superfamily.</text>
</comment>
<sequence length="903" mass="97109">MWSIFSRDPTTSFPYEVGDVVKPVDERSIFTLHYAKKKACGSPVSAFVCLGAVRNNSELELARAAVRRLKSFRHPCILNYLDSLESEKAVYLITVQVSPLQSWLLDCQLPPKHKSTVIAWGIRQVLQGVNFLNIDAKLEHLNICSPSIFVTPGGEWRIAGVEYCRPLPDSGQVPEPPPNKLPPSLNVYDTPEKLDPNRRKLVKAWSNDTWGMGCLIWEVFTATPLMQSGALRNTAKLPASVLSTYKSMLHEDPSARPQCSQVLEQLSKKGALLDNDLISTMDFLDNIDIKHDAEKHRFFSELTKRLDNIPNFIAKNKILPATLAAHQFSNVGSVVLAPLFKMSKLLSDAEYQEQVLPSVVKLFSSSDRATRLHLLQQMEQLITHMDYNTVNDKVFTELATGFLDTNPTIREHTVKSVLHLAPKLNKNNLNVEVLKHFARLQSKDEQGGIRTNCTVCLGKIASNLSPSSRQKCLISAFTRALKDPFPPARVAGVMALAATQHYYPLDQVAGRVLPSLCQLTLDPDKSVRDAVFRVIKGFMGKLEKVSEDPNVKEEMESDVLAESSSSVVEGGARGWAGWAVGTLTSKFYKSSISTTAAAQQQPPSPTPDAQGAGANRSSSSKNDSSSDVGNRTSNAVHSGGSSSAGGSGSSTATLSFSSSLESMMKSGATGCAEGDGWGEDDDQWKPLDEGEGGVGDALDDGVAGWEDAEEDLGNLQLTVTEDTRNDIGTAAASATGMSFLNSNNSSRNSSMSKQSSARSSVASSAAIVGVGTATDNRFPASAVSSNWSSINTGGGNSNVASTSSYVWSSSADCNPDSDDFFTSLSTDKSSSKTKVAAAAPDSWSSSWDEKSGNSAGGDGDGGPSSSASSGSRDYRDQKRVERQKQIEAKRAAKGPMKLGTKKS</sequence>
<feature type="region of interest" description="Disordered" evidence="5">
    <location>
        <begin position="594"/>
        <end position="701"/>
    </location>
</feature>
<dbReference type="InterPro" id="IPR034085">
    <property type="entry name" value="TOG"/>
</dbReference>
<dbReference type="AlphaFoldDB" id="A0A6A7FQD4"/>
<evidence type="ECO:0000256" key="1">
    <source>
        <dbReference type="ARBA" id="ARBA00038349"/>
    </source>
</evidence>
<dbReference type="PANTHER" id="PTHR12984">
    <property type="entry name" value="SCY1-RELATED S/T PROTEIN KINASE-LIKE"/>
    <property type="match status" value="1"/>
</dbReference>
<evidence type="ECO:0000256" key="3">
    <source>
        <dbReference type="ARBA" id="ARBA00042347"/>
    </source>
</evidence>
<feature type="compositionally biased region" description="Low complexity" evidence="5">
    <location>
        <begin position="649"/>
        <end position="667"/>
    </location>
</feature>
<dbReference type="EMBL" id="IACT01001465">
    <property type="protein sequence ID" value="LAC20816.1"/>
    <property type="molecule type" value="mRNA"/>
</dbReference>
<feature type="region of interest" description="Disordered" evidence="5">
    <location>
        <begin position="824"/>
        <end position="903"/>
    </location>
</feature>
<protein>
    <recommendedName>
        <fullName evidence="2">N-terminal kinase-like protein</fullName>
    </recommendedName>
    <alternativeName>
        <fullName evidence="3">SCY1-like protein 1</fullName>
    </alternativeName>
</protein>
<accession>A0A6A7FQD4</accession>
<dbReference type="InterPro" id="IPR000719">
    <property type="entry name" value="Prot_kinase_dom"/>
</dbReference>
<feature type="compositionally biased region" description="Low complexity" evidence="5">
    <location>
        <begin position="824"/>
        <end position="846"/>
    </location>
</feature>
<dbReference type="PROSITE" id="PS50011">
    <property type="entry name" value="PROTEIN_KINASE_DOM"/>
    <property type="match status" value="1"/>
</dbReference>
<dbReference type="GO" id="GO:0005524">
    <property type="term" value="F:ATP binding"/>
    <property type="evidence" value="ECO:0007669"/>
    <property type="project" value="InterPro"/>
</dbReference>
<dbReference type="PANTHER" id="PTHR12984:SF3">
    <property type="entry name" value="N-TERMINAL KINASE-LIKE PROTEIN"/>
    <property type="match status" value="1"/>
</dbReference>
<dbReference type="SUPFAM" id="SSF56112">
    <property type="entry name" value="Protein kinase-like (PK-like)"/>
    <property type="match status" value="1"/>
</dbReference>
<dbReference type="SUPFAM" id="SSF48371">
    <property type="entry name" value="ARM repeat"/>
    <property type="match status" value="1"/>
</dbReference>
<evidence type="ECO:0000313" key="7">
    <source>
        <dbReference type="EMBL" id="LAC20816.1"/>
    </source>
</evidence>
<evidence type="ECO:0000256" key="4">
    <source>
        <dbReference type="ARBA" id="ARBA00056114"/>
    </source>
</evidence>
<proteinExistence type="evidence at transcript level"/>
<name>A0A6A7FQD4_9CRUS</name>
<organism evidence="7">
    <name type="scientific">Hirondellea gigas</name>
    <dbReference type="NCBI Taxonomy" id="1518452"/>
    <lineage>
        <taxon>Eukaryota</taxon>
        <taxon>Metazoa</taxon>
        <taxon>Ecdysozoa</taxon>
        <taxon>Arthropoda</taxon>
        <taxon>Crustacea</taxon>
        <taxon>Multicrustacea</taxon>
        <taxon>Malacostraca</taxon>
        <taxon>Eumalacostraca</taxon>
        <taxon>Peracarida</taxon>
        <taxon>Amphipoda</taxon>
        <taxon>Amphilochidea</taxon>
        <taxon>Lysianassida</taxon>
        <taxon>Lysianassidira</taxon>
        <taxon>Lysianassoidea</taxon>
        <taxon>Lysianassidae</taxon>
        <taxon>Hirondellea</taxon>
    </lineage>
</organism>
<keyword evidence="7" id="KW-0418">Kinase</keyword>
<evidence type="ECO:0000259" key="6">
    <source>
        <dbReference type="PROSITE" id="PS50011"/>
    </source>
</evidence>
<dbReference type="InterPro" id="IPR016024">
    <property type="entry name" value="ARM-type_fold"/>
</dbReference>
<dbReference type="Gene3D" id="1.25.10.10">
    <property type="entry name" value="Leucine-rich Repeat Variant"/>
    <property type="match status" value="1"/>
</dbReference>
<keyword evidence="7" id="KW-0808">Transferase</keyword>
<dbReference type="GO" id="GO:0004672">
    <property type="term" value="F:protein kinase activity"/>
    <property type="evidence" value="ECO:0007669"/>
    <property type="project" value="InterPro"/>
</dbReference>
<feature type="region of interest" description="Disordered" evidence="5">
    <location>
        <begin position="738"/>
        <end position="760"/>
    </location>
</feature>
<dbReference type="SMART" id="SM01349">
    <property type="entry name" value="TOG"/>
    <property type="match status" value="1"/>
</dbReference>
<feature type="compositionally biased region" description="Basic and acidic residues" evidence="5">
    <location>
        <begin position="872"/>
        <end position="890"/>
    </location>
</feature>
<dbReference type="Gene3D" id="1.10.510.10">
    <property type="entry name" value="Transferase(Phosphotransferase) domain 1"/>
    <property type="match status" value="1"/>
</dbReference>
<evidence type="ECO:0000256" key="5">
    <source>
        <dbReference type="SAM" id="MobiDB-lite"/>
    </source>
</evidence>
<dbReference type="GO" id="GO:0000226">
    <property type="term" value="P:microtubule cytoskeleton organization"/>
    <property type="evidence" value="ECO:0007669"/>
    <property type="project" value="UniProtKB-ARBA"/>
</dbReference>
<feature type="domain" description="Protein kinase" evidence="6">
    <location>
        <begin position="18"/>
        <end position="273"/>
    </location>
</feature>
<dbReference type="InterPro" id="IPR011989">
    <property type="entry name" value="ARM-like"/>
</dbReference>
<evidence type="ECO:0000256" key="2">
    <source>
        <dbReference type="ARBA" id="ARBA00040972"/>
    </source>
</evidence>
<dbReference type="SMART" id="SM00220">
    <property type="entry name" value="S_TKc"/>
    <property type="match status" value="1"/>
</dbReference>